<gene>
    <name evidence="1" type="ORF">L596_000447</name>
</gene>
<accession>A0A4U8UI29</accession>
<reference evidence="1 2" key="2">
    <citation type="journal article" date="2019" name="G3 (Bethesda)">
        <title>Hybrid Assembly of the Genome of the Entomopathogenic Nematode Steinernema carpocapsae Identifies the X-Chromosome.</title>
        <authorList>
            <person name="Serra L."/>
            <person name="Macchietto M."/>
            <person name="Macias-Munoz A."/>
            <person name="McGill C.J."/>
            <person name="Rodriguez I.M."/>
            <person name="Rodriguez B."/>
            <person name="Murad R."/>
            <person name="Mortazavi A."/>
        </authorList>
    </citation>
    <scope>NUCLEOTIDE SEQUENCE [LARGE SCALE GENOMIC DNA]</scope>
    <source>
        <strain evidence="1 2">ALL</strain>
    </source>
</reference>
<dbReference type="EMBL" id="AZBU02000001">
    <property type="protein sequence ID" value="TMS32630.1"/>
    <property type="molecule type" value="Genomic_DNA"/>
</dbReference>
<evidence type="ECO:0000313" key="2">
    <source>
        <dbReference type="Proteomes" id="UP000298663"/>
    </source>
</evidence>
<dbReference type="Proteomes" id="UP000298663">
    <property type="component" value="Unassembled WGS sequence"/>
</dbReference>
<protein>
    <submittedName>
        <fullName evidence="1">Uncharacterized protein</fullName>
    </submittedName>
</protein>
<sequence>MLLLLKSEQSYIGERSRRIHNAILSVSLFARLVRRHCRGAVVFATTASKSTQWSIHENWNRMTNNLRCFEKHHEADKDKTAAGFTVALTQIILEPRLR</sequence>
<reference evidence="1 2" key="1">
    <citation type="journal article" date="2015" name="Genome Biol.">
        <title>Comparative genomics of Steinernema reveals deeply conserved gene regulatory networks.</title>
        <authorList>
            <person name="Dillman A.R."/>
            <person name="Macchietto M."/>
            <person name="Porter C.F."/>
            <person name="Rogers A."/>
            <person name="Williams B."/>
            <person name="Antoshechkin I."/>
            <person name="Lee M.M."/>
            <person name="Goodwin Z."/>
            <person name="Lu X."/>
            <person name="Lewis E.E."/>
            <person name="Goodrich-Blair H."/>
            <person name="Stock S.P."/>
            <person name="Adams B.J."/>
            <person name="Sternberg P.W."/>
            <person name="Mortazavi A."/>
        </authorList>
    </citation>
    <scope>NUCLEOTIDE SEQUENCE [LARGE SCALE GENOMIC DNA]</scope>
    <source>
        <strain evidence="1 2">ALL</strain>
    </source>
</reference>
<dbReference type="AlphaFoldDB" id="A0A4U8UI29"/>
<name>A0A4U8UI29_STECR</name>
<evidence type="ECO:0000313" key="1">
    <source>
        <dbReference type="EMBL" id="TMS32630.1"/>
    </source>
</evidence>
<proteinExistence type="predicted"/>
<keyword evidence="2" id="KW-1185">Reference proteome</keyword>
<organism evidence="1 2">
    <name type="scientific">Steinernema carpocapsae</name>
    <name type="common">Entomopathogenic nematode</name>
    <dbReference type="NCBI Taxonomy" id="34508"/>
    <lineage>
        <taxon>Eukaryota</taxon>
        <taxon>Metazoa</taxon>
        <taxon>Ecdysozoa</taxon>
        <taxon>Nematoda</taxon>
        <taxon>Chromadorea</taxon>
        <taxon>Rhabditida</taxon>
        <taxon>Tylenchina</taxon>
        <taxon>Panagrolaimomorpha</taxon>
        <taxon>Strongyloidoidea</taxon>
        <taxon>Steinernematidae</taxon>
        <taxon>Steinernema</taxon>
    </lineage>
</organism>
<comment type="caution">
    <text evidence="1">The sequence shown here is derived from an EMBL/GenBank/DDBJ whole genome shotgun (WGS) entry which is preliminary data.</text>
</comment>